<feature type="compositionally biased region" description="Basic and acidic residues" evidence="1">
    <location>
        <begin position="247"/>
        <end position="281"/>
    </location>
</feature>
<evidence type="ECO:0000313" key="3">
    <source>
        <dbReference type="Proteomes" id="UP000006552"/>
    </source>
</evidence>
<proteinExistence type="predicted"/>
<feature type="compositionally biased region" description="Basic and acidic residues" evidence="1">
    <location>
        <begin position="305"/>
        <end position="344"/>
    </location>
</feature>
<dbReference type="AlphaFoldDB" id="Q5P2F5"/>
<dbReference type="HOGENOM" id="CLU_677307_0_0_4"/>
<evidence type="ECO:0000313" key="2">
    <source>
        <dbReference type="EMBL" id="CAI08509.1"/>
    </source>
</evidence>
<feature type="compositionally biased region" description="Basic and acidic residues" evidence="1">
    <location>
        <begin position="370"/>
        <end position="382"/>
    </location>
</feature>
<reference evidence="2 3" key="1">
    <citation type="journal article" date="2005" name="Arch. Microbiol.">
        <title>The genome sequence of an anaerobic aromatic-degrading denitrifying bacterium, strain EbN1.</title>
        <authorList>
            <person name="Rabus R."/>
            <person name="Kube M."/>
            <person name="Heider J."/>
            <person name="Beck A."/>
            <person name="Heitmann K."/>
            <person name="Widdel F."/>
            <person name="Reinhardt R."/>
        </authorList>
    </citation>
    <scope>NUCLEOTIDE SEQUENCE [LARGE SCALE GENOMIC DNA]</scope>
    <source>
        <strain evidence="2 3">EbN1</strain>
    </source>
</reference>
<sequence length="406" mass="46836">MHQDVRERAVAEQDFNRAGAIYRLDRRQQVARVRRREARIEDQVREHHALRRQHALRPLPEFARDQVRGNARERAVGVDDDRVEALVGVGDETPRVGGDKASTAAGTEELPLRQFAYCRVDIDVEVVVERFAMRKREAAGAEHQDAAAAKTHFVEHHRTQPLDVARVARRLAVVDYRSDLIVDPEHARIGHAGQRHRADPVSGVGGLDLLRQQHIAAERRDGDQRDERQVGRHRPLAGILQPWHQAQEQRRADEDRRGDAEPLHDQQRQRQRTEERPERRPVQRRTAARADAIVAQQVGQHRHRLAEQPRDRAQHAGDEDQVRERRRSNVREQRVDDRSGESHCDQCGGQQEVAPHASEEIALDASARLVSEREREQEEADRRRRHGDRAAQMRHQAAQRDDLRTE</sequence>
<dbReference type="eggNOG" id="COG3064">
    <property type="taxonomic scope" value="Bacteria"/>
</dbReference>
<organism evidence="2 3">
    <name type="scientific">Aromatoleum aromaticum (strain DSM 19018 / LMG 30748 / EbN1)</name>
    <name type="common">Azoarcus sp. (strain EbN1)</name>
    <dbReference type="NCBI Taxonomy" id="76114"/>
    <lineage>
        <taxon>Bacteria</taxon>
        <taxon>Pseudomonadati</taxon>
        <taxon>Pseudomonadota</taxon>
        <taxon>Betaproteobacteria</taxon>
        <taxon>Rhodocyclales</taxon>
        <taxon>Rhodocyclaceae</taxon>
        <taxon>Aromatoleum</taxon>
    </lineage>
</organism>
<name>Q5P2F5_AROAE</name>
<feature type="region of interest" description="Disordered" evidence="1">
    <location>
        <begin position="217"/>
        <end position="406"/>
    </location>
</feature>
<dbReference type="EMBL" id="CR555306">
    <property type="protein sequence ID" value="CAI08509.1"/>
    <property type="molecule type" value="Genomic_DNA"/>
</dbReference>
<protein>
    <submittedName>
        <fullName evidence="2">Uncharacterized protein</fullName>
    </submittedName>
</protein>
<dbReference type="Proteomes" id="UP000006552">
    <property type="component" value="Chromosome"/>
</dbReference>
<feature type="compositionally biased region" description="Basic and acidic residues" evidence="1">
    <location>
        <begin position="217"/>
        <end position="230"/>
    </location>
</feature>
<keyword evidence="3" id="KW-1185">Reference proteome</keyword>
<dbReference type="KEGG" id="eba:ebA4221"/>
<gene>
    <name evidence="2" type="ORF">ebA4221</name>
</gene>
<evidence type="ECO:0000256" key="1">
    <source>
        <dbReference type="SAM" id="MobiDB-lite"/>
    </source>
</evidence>
<accession>Q5P2F5</accession>